<organism evidence="3">
    <name type="scientific">Caulobacter sp. 602-2</name>
    <dbReference type="NCBI Taxonomy" id="2710887"/>
    <lineage>
        <taxon>Bacteria</taxon>
        <taxon>Pseudomonadati</taxon>
        <taxon>Pseudomonadota</taxon>
        <taxon>Alphaproteobacteria</taxon>
        <taxon>Caulobacterales</taxon>
        <taxon>Caulobacteraceae</taxon>
        <taxon>Caulobacter</taxon>
    </lineage>
</organism>
<dbReference type="RefSeq" id="WP_165259768.1">
    <property type="nucleotide sequence ID" value="NZ_JAAKGT010000006.1"/>
</dbReference>
<dbReference type="PANTHER" id="PTHR47894">
    <property type="entry name" value="HTH-TYPE TRANSCRIPTIONAL REGULATOR GADX"/>
    <property type="match status" value="1"/>
</dbReference>
<dbReference type="Gene3D" id="1.10.10.60">
    <property type="entry name" value="Homeodomain-like"/>
    <property type="match status" value="1"/>
</dbReference>
<proteinExistence type="predicted"/>
<gene>
    <name evidence="3" type="ORF">G5B46_14720</name>
</gene>
<protein>
    <recommendedName>
        <fullName evidence="2">HTH araC/xylS-type domain-containing protein</fullName>
    </recommendedName>
</protein>
<dbReference type="Pfam" id="PF12833">
    <property type="entry name" value="HTH_18"/>
    <property type="match status" value="1"/>
</dbReference>
<evidence type="ECO:0000256" key="1">
    <source>
        <dbReference type="ARBA" id="ARBA00023125"/>
    </source>
</evidence>
<accession>A0A6G4QZW1</accession>
<dbReference type="GO" id="GO:0005829">
    <property type="term" value="C:cytosol"/>
    <property type="evidence" value="ECO:0007669"/>
    <property type="project" value="TreeGrafter"/>
</dbReference>
<reference evidence="3" key="1">
    <citation type="submission" date="2020-02" db="EMBL/GenBank/DDBJ databases">
        <authorList>
            <person name="Gao J."/>
            <person name="Sun J."/>
        </authorList>
    </citation>
    <scope>NUCLEOTIDE SEQUENCE</scope>
    <source>
        <strain evidence="3">602-2</strain>
    </source>
</reference>
<dbReference type="GO" id="GO:0000976">
    <property type="term" value="F:transcription cis-regulatory region binding"/>
    <property type="evidence" value="ECO:0007669"/>
    <property type="project" value="TreeGrafter"/>
</dbReference>
<keyword evidence="1" id="KW-0238">DNA-binding</keyword>
<comment type="caution">
    <text evidence="3">The sequence shown here is derived from an EMBL/GenBank/DDBJ whole genome shotgun (WGS) entry which is preliminary data.</text>
</comment>
<dbReference type="SMART" id="SM00342">
    <property type="entry name" value="HTH_ARAC"/>
    <property type="match status" value="1"/>
</dbReference>
<dbReference type="InterPro" id="IPR018060">
    <property type="entry name" value="HTH_AraC"/>
</dbReference>
<feature type="domain" description="HTH araC/xylS-type" evidence="2">
    <location>
        <begin position="19"/>
        <end position="101"/>
    </location>
</feature>
<dbReference type="EMBL" id="JAAKGT010000006">
    <property type="protein sequence ID" value="NGM50864.1"/>
    <property type="molecule type" value="Genomic_DNA"/>
</dbReference>
<sequence length="146" mass="16595">MDRSARKIPLGHTQADLSAKANALITELLSSGACTESKVAERLSMNRRTLNRNLANEGSTYSEILICVRLRMLCEWYSSPSMTLTALASSMGFKSLSALCRWRRTHEDHAWRKALLGPDETYWTDGDAYAFVIKLEPLKRRRKQET</sequence>
<evidence type="ECO:0000259" key="2">
    <source>
        <dbReference type="PROSITE" id="PS01124"/>
    </source>
</evidence>
<name>A0A6G4QZW1_9CAUL</name>
<evidence type="ECO:0000313" key="3">
    <source>
        <dbReference type="EMBL" id="NGM50864.1"/>
    </source>
</evidence>
<dbReference type="GO" id="GO:0003700">
    <property type="term" value="F:DNA-binding transcription factor activity"/>
    <property type="evidence" value="ECO:0007669"/>
    <property type="project" value="InterPro"/>
</dbReference>
<dbReference type="AlphaFoldDB" id="A0A6G4QZW1"/>
<dbReference type="PANTHER" id="PTHR47894:SF4">
    <property type="entry name" value="HTH-TYPE TRANSCRIPTIONAL REGULATOR GADX"/>
    <property type="match status" value="1"/>
</dbReference>
<dbReference type="PROSITE" id="PS01124">
    <property type="entry name" value="HTH_ARAC_FAMILY_2"/>
    <property type="match status" value="1"/>
</dbReference>